<keyword evidence="2" id="KW-1185">Reference proteome</keyword>
<proteinExistence type="predicted"/>
<dbReference type="RefSeq" id="WP_150043529.1">
    <property type="nucleotide sequence ID" value="NZ_OW485601.1"/>
</dbReference>
<accession>A0A5M6IML9</accession>
<evidence type="ECO:0000313" key="2">
    <source>
        <dbReference type="Proteomes" id="UP000325255"/>
    </source>
</evidence>
<organism evidence="1 2">
    <name type="scientific">Rhodovastum atsumiense</name>
    <dbReference type="NCBI Taxonomy" id="504468"/>
    <lineage>
        <taxon>Bacteria</taxon>
        <taxon>Pseudomonadati</taxon>
        <taxon>Pseudomonadota</taxon>
        <taxon>Alphaproteobacteria</taxon>
        <taxon>Acetobacterales</taxon>
        <taxon>Acetobacteraceae</taxon>
        <taxon>Rhodovastum</taxon>
    </lineage>
</organism>
<comment type="caution">
    <text evidence="1">The sequence shown here is derived from an EMBL/GenBank/DDBJ whole genome shotgun (WGS) entry which is preliminary data.</text>
</comment>
<dbReference type="Proteomes" id="UP000325255">
    <property type="component" value="Unassembled WGS sequence"/>
</dbReference>
<sequence length="88" mass="9758">MPDQDPGPPAPRIMVSRHAQIVLTERRLPLETVLAVVADPDSVMAGPVLTWSRKRLPGPSDRVICVVHRRERDDIVIVTALYERGATP</sequence>
<gene>
    <name evidence="1" type="ORF">F1189_23805</name>
</gene>
<dbReference type="AlphaFoldDB" id="A0A5M6IML9"/>
<dbReference type="EMBL" id="VWPK01000049">
    <property type="protein sequence ID" value="KAA5609482.1"/>
    <property type="molecule type" value="Genomic_DNA"/>
</dbReference>
<reference evidence="1 2" key="1">
    <citation type="submission" date="2019-09" db="EMBL/GenBank/DDBJ databases">
        <title>Genome sequence of Rhodovastum atsumiense, a diverse member of the Acetobacteraceae family of non-sulfur purple photosynthetic bacteria.</title>
        <authorList>
            <person name="Meyer T."/>
            <person name="Kyndt J."/>
        </authorList>
    </citation>
    <scope>NUCLEOTIDE SEQUENCE [LARGE SCALE GENOMIC DNA]</scope>
    <source>
        <strain evidence="1 2">DSM 21279</strain>
    </source>
</reference>
<name>A0A5M6IML9_9PROT</name>
<evidence type="ECO:0000313" key="1">
    <source>
        <dbReference type="EMBL" id="KAA5609482.1"/>
    </source>
</evidence>
<protein>
    <submittedName>
        <fullName evidence="1">DUF4258 domain-containing protein</fullName>
    </submittedName>
</protein>